<evidence type="ECO:0000313" key="12">
    <source>
        <dbReference type="Proteomes" id="UP000316612"/>
    </source>
</evidence>
<feature type="transmembrane region" description="Helical" evidence="8">
    <location>
        <begin position="416"/>
        <end position="437"/>
    </location>
</feature>
<name>A0A4Y4DNT6_GLUUR</name>
<dbReference type="EC" id="2.7.11.1" evidence="1"/>
<reference evidence="11 12" key="1">
    <citation type="submission" date="2019-06" db="EMBL/GenBank/DDBJ databases">
        <title>Whole genome shotgun sequence of Glutamicibacter uratoxydans NBRC 15515.</title>
        <authorList>
            <person name="Hosoyama A."/>
            <person name="Uohara A."/>
            <person name="Ohji S."/>
            <person name="Ichikawa N."/>
        </authorList>
    </citation>
    <scope>NUCLEOTIDE SEQUENCE [LARGE SCALE GENOMIC DNA]</scope>
    <source>
        <strain evidence="11 12">NBRC 15515</strain>
    </source>
</reference>
<dbReference type="SUPFAM" id="SSF56112">
    <property type="entry name" value="Protein kinase-like (PK-like)"/>
    <property type="match status" value="1"/>
</dbReference>
<dbReference type="PROSITE" id="PS50011">
    <property type="entry name" value="PROTEIN_KINASE_DOM"/>
    <property type="match status" value="1"/>
</dbReference>
<dbReference type="FunFam" id="1.10.510.10:FF:000021">
    <property type="entry name" value="Serine/threonine protein kinase"/>
    <property type="match status" value="1"/>
</dbReference>
<keyword evidence="8" id="KW-1133">Transmembrane helix</keyword>
<dbReference type="InterPro" id="IPR053235">
    <property type="entry name" value="Ser_Thr_kinase"/>
</dbReference>
<evidence type="ECO:0000259" key="9">
    <source>
        <dbReference type="PROSITE" id="PS50011"/>
    </source>
</evidence>
<dbReference type="PROSITE" id="PS00108">
    <property type="entry name" value="PROTEIN_KINASE_ST"/>
    <property type="match status" value="1"/>
</dbReference>
<evidence type="ECO:0000256" key="6">
    <source>
        <dbReference type="ARBA" id="ARBA00022840"/>
    </source>
</evidence>
<protein>
    <recommendedName>
        <fullName evidence="1">non-specific serine/threonine protein kinase</fullName>
        <ecNumber evidence="1">2.7.11.1</ecNumber>
    </recommendedName>
</protein>
<dbReference type="PANTHER" id="PTHR24361:SF613">
    <property type="entry name" value="NUCLEAR RECEPTOR-BINDING PROTEIN-RELATED"/>
    <property type="match status" value="1"/>
</dbReference>
<feature type="region of interest" description="Disordered" evidence="7">
    <location>
        <begin position="280"/>
        <end position="313"/>
    </location>
</feature>
<feature type="domain" description="PASTA" evidence="10">
    <location>
        <begin position="642"/>
        <end position="704"/>
    </location>
</feature>
<keyword evidence="5" id="KW-0418">Kinase</keyword>
<dbReference type="Gene3D" id="1.10.510.10">
    <property type="entry name" value="Transferase(Phosphotransferase) domain 1"/>
    <property type="match status" value="1"/>
</dbReference>
<dbReference type="GO" id="GO:0004674">
    <property type="term" value="F:protein serine/threonine kinase activity"/>
    <property type="evidence" value="ECO:0007669"/>
    <property type="project" value="UniProtKB-KW"/>
</dbReference>
<keyword evidence="6" id="KW-0067">ATP-binding</keyword>
<keyword evidence="2" id="KW-0723">Serine/threonine-protein kinase</keyword>
<keyword evidence="3" id="KW-0808">Transferase</keyword>
<dbReference type="PANTHER" id="PTHR24361">
    <property type="entry name" value="MITOGEN-ACTIVATED KINASE KINASE KINASE"/>
    <property type="match status" value="1"/>
</dbReference>
<keyword evidence="8" id="KW-0812">Transmembrane</keyword>
<evidence type="ECO:0000256" key="2">
    <source>
        <dbReference type="ARBA" id="ARBA00022527"/>
    </source>
</evidence>
<keyword evidence="8" id="KW-0472">Membrane</keyword>
<keyword evidence="4" id="KW-0547">Nucleotide-binding</keyword>
<dbReference type="Pfam" id="PF03793">
    <property type="entry name" value="PASTA"/>
    <property type="match status" value="4"/>
</dbReference>
<sequence>MDKRLHRAVVIKILNENFANESTVRERFESEAVIAANITHPNVVSIRDHNVTDNIVYLVMEYVRGRNLEQVIAERGRFTPRQTLSVLEQVCRGLSAAHAEDIIHRDMKPANVLLADSGEVKITDFGLARAASAHTQSATLVATLSHVSPELVSGSPADSRSDIYAVGIMIYQMLTGRLPYSESNAAALMKHHLDSPMPLPSSIVPGVAQDLDELVQWCTEKDPERRPQNAGLLLDEVVQIRSMLTDDQLDLDAESLGGVEDLIPRAITHMPTTLQQRLDEMQREREEEREKQWHLRKSEQLTQASTRTDSVDPEATSVIATSDATEVLNLREAQATVVHAPGALDVERLKHTEAMMRPEFSDELSARTIQPDASLASGTSARTQKRAEKQAEKQWRKEAQIPTHRLQKAKSSSQKLVIALVWIFVVALVASAGWFFGKGPGTIIRIPSLTGLLQEQAVAQLEGQGVPVRVTTAYDDELAIGRVVDTRPESGMNIMKFQGVDLTVSQGPELFEVPSLKGEGLDDAIAELESLGFANHKSKSEYSADIPEGSVIGSSPAAGKNIARKDLVTLTVSKGPAPVQIPDLRGMSEDEARTALEEIGLKLETGDSVFSSDVPQDQVVSQTPSSSTADVGSSVEIRLSKGPEYIEVPSVVGMEADQAVAELEAAGFSVNTHNVLGGFSQTVRMQTPLNQTAVRGSEVTIYTF</sequence>
<feature type="domain" description="Protein kinase" evidence="9">
    <location>
        <begin position="1"/>
        <end position="238"/>
    </location>
</feature>
<dbReference type="CDD" id="cd14014">
    <property type="entry name" value="STKc_PknB_like"/>
    <property type="match status" value="1"/>
</dbReference>
<evidence type="ECO:0000256" key="8">
    <source>
        <dbReference type="SAM" id="Phobius"/>
    </source>
</evidence>
<dbReference type="SMART" id="SM00220">
    <property type="entry name" value="S_TKc"/>
    <property type="match status" value="1"/>
</dbReference>
<evidence type="ECO:0000259" key="10">
    <source>
        <dbReference type="PROSITE" id="PS51178"/>
    </source>
</evidence>
<gene>
    <name evidence="11" type="ORF">AUR04nite_25040</name>
</gene>
<feature type="compositionally biased region" description="Basic and acidic residues" evidence="7">
    <location>
        <begin position="280"/>
        <end position="299"/>
    </location>
</feature>
<dbReference type="Pfam" id="PF00069">
    <property type="entry name" value="Pkinase"/>
    <property type="match status" value="1"/>
</dbReference>
<evidence type="ECO:0000256" key="4">
    <source>
        <dbReference type="ARBA" id="ARBA00022741"/>
    </source>
</evidence>
<evidence type="ECO:0000256" key="7">
    <source>
        <dbReference type="SAM" id="MobiDB-lite"/>
    </source>
</evidence>
<dbReference type="SMART" id="SM00740">
    <property type="entry name" value="PASTA"/>
    <property type="match status" value="4"/>
</dbReference>
<feature type="compositionally biased region" description="Basic and acidic residues" evidence="7">
    <location>
        <begin position="385"/>
        <end position="399"/>
    </location>
</feature>
<proteinExistence type="predicted"/>
<evidence type="ECO:0000256" key="3">
    <source>
        <dbReference type="ARBA" id="ARBA00022679"/>
    </source>
</evidence>
<dbReference type="GO" id="GO:0005524">
    <property type="term" value="F:ATP binding"/>
    <property type="evidence" value="ECO:0007669"/>
    <property type="project" value="UniProtKB-KW"/>
</dbReference>
<evidence type="ECO:0000256" key="5">
    <source>
        <dbReference type="ARBA" id="ARBA00022777"/>
    </source>
</evidence>
<dbReference type="Proteomes" id="UP000316612">
    <property type="component" value="Unassembled WGS sequence"/>
</dbReference>
<dbReference type="EMBL" id="BJNY01000014">
    <property type="protein sequence ID" value="GED06972.1"/>
    <property type="molecule type" value="Genomic_DNA"/>
</dbReference>
<dbReference type="AlphaFoldDB" id="A0A4Y4DNT6"/>
<dbReference type="InterPro" id="IPR011009">
    <property type="entry name" value="Kinase-like_dom_sf"/>
</dbReference>
<feature type="domain" description="PASTA" evidence="10">
    <location>
        <begin position="439"/>
        <end position="506"/>
    </location>
</feature>
<dbReference type="GO" id="GO:0006974">
    <property type="term" value="P:DNA damage response"/>
    <property type="evidence" value="ECO:0007669"/>
    <property type="project" value="TreeGrafter"/>
</dbReference>
<organism evidence="11 12">
    <name type="scientific">Glutamicibacter uratoxydans</name>
    <name type="common">Arthrobacter uratoxydans</name>
    <dbReference type="NCBI Taxonomy" id="43667"/>
    <lineage>
        <taxon>Bacteria</taxon>
        <taxon>Bacillati</taxon>
        <taxon>Actinomycetota</taxon>
        <taxon>Actinomycetes</taxon>
        <taxon>Micrococcales</taxon>
        <taxon>Micrococcaceae</taxon>
        <taxon>Glutamicibacter</taxon>
    </lineage>
</organism>
<evidence type="ECO:0000313" key="11">
    <source>
        <dbReference type="EMBL" id="GED06972.1"/>
    </source>
</evidence>
<dbReference type="Gene3D" id="3.30.200.20">
    <property type="entry name" value="Phosphorylase Kinase, domain 1"/>
    <property type="match status" value="1"/>
</dbReference>
<feature type="domain" description="PASTA" evidence="10">
    <location>
        <begin position="507"/>
        <end position="574"/>
    </location>
</feature>
<dbReference type="InterPro" id="IPR000719">
    <property type="entry name" value="Prot_kinase_dom"/>
</dbReference>
<evidence type="ECO:0000256" key="1">
    <source>
        <dbReference type="ARBA" id="ARBA00012513"/>
    </source>
</evidence>
<accession>A0A4Y4DNT6</accession>
<dbReference type="Gene3D" id="3.30.10.20">
    <property type="match status" value="4"/>
</dbReference>
<dbReference type="GO" id="GO:0005737">
    <property type="term" value="C:cytoplasm"/>
    <property type="evidence" value="ECO:0007669"/>
    <property type="project" value="TreeGrafter"/>
</dbReference>
<comment type="caution">
    <text evidence="11">The sequence shown here is derived from an EMBL/GenBank/DDBJ whole genome shotgun (WGS) entry which is preliminary data.</text>
</comment>
<dbReference type="PROSITE" id="PS51178">
    <property type="entry name" value="PASTA"/>
    <property type="match status" value="4"/>
</dbReference>
<feature type="region of interest" description="Disordered" evidence="7">
    <location>
        <begin position="369"/>
        <end position="403"/>
    </location>
</feature>
<dbReference type="InterPro" id="IPR008271">
    <property type="entry name" value="Ser/Thr_kinase_AS"/>
</dbReference>
<dbReference type="CDD" id="cd06577">
    <property type="entry name" value="PASTA_pknB"/>
    <property type="match status" value="4"/>
</dbReference>
<dbReference type="InterPro" id="IPR005543">
    <property type="entry name" value="PASTA_dom"/>
</dbReference>
<keyword evidence="12" id="KW-1185">Reference proteome</keyword>
<feature type="domain" description="PASTA" evidence="10">
    <location>
        <begin position="575"/>
        <end position="641"/>
    </location>
</feature>